<proteinExistence type="predicted"/>
<organism evidence="2">
    <name type="scientific">Noctiluca scintillans</name>
    <name type="common">Sea sparkle</name>
    <name type="synonym">Red tide dinoflagellate</name>
    <dbReference type="NCBI Taxonomy" id="2966"/>
    <lineage>
        <taxon>Eukaryota</taxon>
        <taxon>Sar</taxon>
        <taxon>Alveolata</taxon>
        <taxon>Dinophyceae</taxon>
        <taxon>Noctilucales</taxon>
        <taxon>Noctilucaceae</taxon>
        <taxon>Noctiluca</taxon>
    </lineage>
</organism>
<keyword evidence="1" id="KW-1133">Transmembrane helix</keyword>
<evidence type="ECO:0000313" key="2">
    <source>
        <dbReference type="EMBL" id="CAD8846431.1"/>
    </source>
</evidence>
<keyword evidence="1" id="KW-0472">Membrane</keyword>
<accession>A0A7S1A8V4</accession>
<dbReference type="AlphaFoldDB" id="A0A7S1A8V4"/>
<sequence>MHDFVENDGSEDAFLLLQAMDSGPFRQSARSAVSPDSTTTMSVRQSMTEANESHLGFNSVFTLVSKTVGLLAQNLVNLTAVTDTRSPDQWSERFPLGSLVALGMPLVSSRTRTSNAESGGWHFVLVTIVVVVLGLLTVVLSIICCGVDGAEDAWSKDRWRQKLGGARVARGSIRASRKDHTPLVDPTPPSHGSRLTMEESISPRFSPTPFQDFTRLSFDMSYSGAEGSSGSSVPVDLPPPIYPKLVLLTRDFWVSTAVISGLCVGEFDIAEIGGDPVLRGVVVQNSEGRSRSLELFAADSARGVGNPHATLTVVIVRGSVGIEIRCSDRSLYGDARLQGNGYVVFRADQIIMRIVLDSERNLDSVTTASGAPLLDMEKGTMYSLLRVAAGADAALVLSCALAVCTLVQGL</sequence>
<keyword evidence="1" id="KW-0812">Transmembrane</keyword>
<gene>
    <name evidence="2" type="ORF">NSCI0253_LOCUS20781</name>
</gene>
<protein>
    <submittedName>
        <fullName evidence="2">Uncharacterized protein</fullName>
    </submittedName>
</protein>
<evidence type="ECO:0000256" key="1">
    <source>
        <dbReference type="SAM" id="Phobius"/>
    </source>
</evidence>
<name>A0A7S1A8V4_NOCSC</name>
<reference evidence="2" key="1">
    <citation type="submission" date="2021-01" db="EMBL/GenBank/DDBJ databases">
        <authorList>
            <person name="Corre E."/>
            <person name="Pelletier E."/>
            <person name="Niang G."/>
            <person name="Scheremetjew M."/>
            <person name="Finn R."/>
            <person name="Kale V."/>
            <person name="Holt S."/>
            <person name="Cochrane G."/>
            <person name="Meng A."/>
            <person name="Brown T."/>
            <person name="Cohen L."/>
        </authorList>
    </citation>
    <scope>NUCLEOTIDE SEQUENCE</scope>
</reference>
<dbReference type="EMBL" id="HBFQ01029477">
    <property type="protein sequence ID" value="CAD8846431.1"/>
    <property type="molecule type" value="Transcribed_RNA"/>
</dbReference>
<feature type="transmembrane region" description="Helical" evidence="1">
    <location>
        <begin position="120"/>
        <end position="143"/>
    </location>
</feature>